<dbReference type="EMBL" id="JANAWD010000023">
    <property type="protein sequence ID" value="KAJ3490750.1"/>
    <property type="molecule type" value="Genomic_DNA"/>
</dbReference>
<gene>
    <name evidence="2" type="ORF">NLI96_g1219</name>
</gene>
<protein>
    <submittedName>
        <fullName evidence="2">Uncharacterized protein</fullName>
    </submittedName>
</protein>
<proteinExistence type="predicted"/>
<evidence type="ECO:0000313" key="2">
    <source>
        <dbReference type="EMBL" id="KAJ3490750.1"/>
    </source>
</evidence>
<evidence type="ECO:0000313" key="3">
    <source>
        <dbReference type="Proteomes" id="UP001212997"/>
    </source>
</evidence>
<dbReference type="Proteomes" id="UP001212997">
    <property type="component" value="Unassembled WGS sequence"/>
</dbReference>
<comment type="caution">
    <text evidence="2">The sequence shown here is derived from an EMBL/GenBank/DDBJ whole genome shotgun (WGS) entry which is preliminary data.</text>
</comment>
<organism evidence="2 3">
    <name type="scientific">Meripilus lineatus</name>
    <dbReference type="NCBI Taxonomy" id="2056292"/>
    <lineage>
        <taxon>Eukaryota</taxon>
        <taxon>Fungi</taxon>
        <taxon>Dikarya</taxon>
        <taxon>Basidiomycota</taxon>
        <taxon>Agaricomycotina</taxon>
        <taxon>Agaricomycetes</taxon>
        <taxon>Polyporales</taxon>
        <taxon>Meripilaceae</taxon>
        <taxon>Meripilus</taxon>
    </lineage>
</organism>
<evidence type="ECO:0000256" key="1">
    <source>
        <dbReference type="SAM" id="MobiDB-lite"/>
    </source>
</evidence>
<reference evidence="2" key="1">
    <citation type="submission" date="2022-07" db="EMBL/GenBank/DDBJ databases">
        <title>Genome Sequence of Physisporinus lineatus.</title>
        <authorList>
            <person name="Buettner E."/>
        </authorList>
    </citation>
    <scope>NUCLEOTIDE SEQUENCE</scope>
    <source>
        <strain evidence="2">VT162</strain>
    </source>
</reference>
<name>A0AAD5VAL1_9APHY</name>
<accession>A0AAD5VAL1</accession>
<sequence length="200" mass="21887">MPAARKRKSDAATSAGKSKKARAVDPHAKAIALVNAILSDPDEYEIPEDEDVIRDSLVELAQYARDLEGQVASGSTAAPQKTKEQIEAEVEKLRRAANAGIRKQMGWKPSCKTGSAKWAYDGICSDPIVFGALMGLDGPPTWKTKKFPRDDFEDLLGAISASVRYDVLEITSKDVNVRWSDSGEFKFSGSYGKHQPERDV</sequence>
<feature type="region of interest" description="Disordered" evidence="1">
    <location>
        <begin position="1"/>
        <end position="25"/>
    </location>
</feature>
<dbReference type="AlphaFoldDB" id="A0AAD5VAL1"/>
<keyword evidence="3" id="KW-1185">Reference proteome</keyword>